<dbReference type="InterPro" id="IPR006641">
    <property type="entry name" value="YqgF/RNaseH-like_dom"/>
</dbReference>
<evidence type="ECO:0000256" key="3">
    <source>
        <dbReference type="ARBA" id="ARBA00022722"/>
    </source>
</evidence>
<comment type="subcellular location">
    <subcellularLocation>
        <location evidence="5">Cytoplasm</location>
    </subcellularLocation>
</comment>
<dbReference type="SMART" id="SM00732">
    <property type="entry name" value="YqgFc"/>
    <property type="match status" value="1"/>
</dbReference>
<evidence type="ECO:0000256" key="2">
    <source>
        <dbReference type="ARBA" id="ARBA00022517"/>
    </source>
</evidence>
<dbReference type="AlphaFoldDB" id="A0A182C7U4"/>
<feature type="domain" description="YqgF/RNase H-like" evidence="6">
    <location>
        <begin position="1"/>
        <end position="96"/>
    </location>
</feature>
<evidence type="ECO:0000256" key="4">
    <source>
        <dbReference type="ARBA" id="ARBA00022801"/>
    </source>
</evidence>
<reference evidence="7 8" key="1">
    <citation type="submission" date="2014-02" db="EMBL/GenBank/DDBJ databases">
        <title>Kosmotoga genome sequencing.</title>
        <authorList>
            <person name="Pollo S.M."/>
            <person name="Charchuk R."/>
            <person name="Nesbo C.L."/>
        </authorList>
    </citation>
    <scope>NUCLEOTIDE SEQUENCE [LARGE SCALE GENOMIC DNA]</scope>
    <source>
        <strain evidence="7 8">S304</strain>
    </source>
</reference>
<keyword evidence="2 5" id="KW-0690">Ribosome biogenesis</keyword>
<keyword evidence="1 5" id="KW-0963">Cytoplasm</keyword>
<dbReference type="STRING" id="1453497.AT15_07870"/>
<dbReference type="HAMAP" id="MF_00651">
    <property type="entry name" value="Nuclease_YqgF"/>
    <property type="match status" value="1"/>
</dbReference>
<protein>
    <recommendedName>
        <fullName evidence="5">Putative pre-16S rRNA nuclease</fullName>
        <ecNumber evidence="5">3.1.-.-</ecNumber>
    </recommendedName>
</protein>
<organism evidence="7 8">
    <name type="scientific">Kosmotoga arenicorallina S304</name>
    <dbReference type="NCBI Taxonomy" id="1453497"/>
    <lineage>
        <taxon>Bacteria</taxon>
        <taxon>Thermotogati</taxon>
        <taxon>Thermotogota</taxon>
        <taxon>Thermotogae</taxon>
        <taxon>Kosmotogales</taxon>
        <taxon>Kosmotogaceae</taxon>
        <taxon>Kosmotoga</taxon>
    </lineage>
</organism>
<dbReference type="GO" id="GO:0016788">
    <property type="term" value="F:hydrolase activity, acting on ester bonds"/>
    <property type="evidence" value="ECO:0007669"/>
    <property type="project" value="UniProtKB-UniRule"/>
</dbReference>
<dbReference type="NCBIfam" id="TIGR00250">
    <property type="entry name" value="RNAse_H_YqgF"/>
    <property type="match status" value="1"/>
</dbReference>
<dbReference type="SUPFAM" id="SSF53098">
    <property type="entry name" value="Ribonuclease H-like"/>
    <property type="match status" value="1"/>
</dbReference>
<sequence length="231" mass="25852">MNILGIDYGDSKIGLALSSGECSSPLAVISHDGYKKKLLELIKEKTVETIVVGLPISMSGKYSNSSLKAVSFSEKIKKLTRLPVYMVDERLSSAFANTIMKLSGTKKSMEDAVSAADILDRYIRNPSTGYEIKEKFPTCRIDTNQLSGRNILLYNPLSPIIQGIEEIDCERVDIYCEHPQVYLHFKSKGFLPKNLRDELELSCYDIIVIGENTDQGIFESFTGTFFRLLCP</sequence>
<evidence type="ECO:0000313" key="8">
    <source>
        <dbReference type="Proteomes" id="UP000077339"/>
    </source>
</evidence>
<dbReference type="InterPro" id="IPR012337">
    <property type="entry name" value="RNaseH-like_sf"/>
</dbReference>
<name>A0A182C7U4_9BACT</name>
<accession>A0A182C7U4</accession>
<dbReference type="InterPro" id="IPR005227">
    <property type="entry name" value="YqgF"/>
</dbReference>
<dbReference type="EMBL" id="JFHK01000004">
    <property type="protein sequence ID" value="OAA31404.1"/>
    <property type="molecule type" value="Genomic_DNA"/>
</dbReference>
<evidence type="ECO:0000256" key="5">
    <source>
        <dbReference type="HAMAP-Rule" id="MF_00651"/>
    </source>
</evidence>
<evidence type="ECO:0000259" key="6">
    <source>
        <dbReference type="SMART" id="SM00732"/>
    </source>
</evidence>
<dbReference type="CDD" id="cd16964">
    <property type="entry name" value="YqgF"/>
    <property type="match status" value="1"/>
</dbReference>
<dbReference type="GO" id="GO:0000967">
    <property type="term" value="P:rRNA 5'-end processing"/>
    <property type="evidence" value="ECO:0007669"/>
    <property type="project" value="UniProtKB-UniRule"/>
</dbReference>
<dbReference type="OrthoDB" id="44843at2"/>
<dbReference type="GO" id="GO:0004518">
    <property type="term" value="F:nuclease activity"/>
    <property type="evidence" value="ECO:0007669"/>
    <property type="project" value="UniProtKB-KW"/>
</dbReference>
<dbReference type="GO" id="GO:0005737">
    <property type="term" value="C:cytoplasm"/>
    <property type="evidence" value="ECO:0007669"/>
    <property type="project" value="UniProtKB-SubCell"/>
</dbReference>
<evidence type="ECO:0000256" key="1">
    <source>
        <dbReference type="ARBA" id="ARBA00022490"/>
    </source>
</evidence>
<comment type="caution">
    <text evidence="7">The sequence shown here is derived from an EMBL/GenBank/DDBJ whole genome shotgun (WGS) entry which is preliminary data.</text>
</comment>
<comment type="function">
    <text evidence="5">Could be a nuclease involved in processing of the 5'-end of pre-16S rRNA.</text>
</comment>
<proteinExistence type="inferred from homology"/>
<dbReference type="PANTHER" id="PTHR33317:SF4">
    <property type="entry name" value="POLYNUCLEOTIDYL TRANSFERASE, RIBONUCLEASE H-LIKE SUPERFAMILY PROTEIN"/>
    <property type="match status" value="1"/>
</dbReference>
<dbReference type="EC" id="3.1.-.-" evidence="5"/>
<comment type="similarity">
    <text evidence="5">Belongs to the YqgF HJR family.</text>
</comment>
<gene>
    <name evidence="7" type="ORF">AT15_07870</name>
</gene>
<keyword evidence="8" id="KW-1185">Reference proteome</keyword>
<dbReference type="PANTHER" id="PTHR33317">
    <property type="entry name" value="POLYNUCLEOTIDYL TRANSFERASE, RIBONUCLEASE H-LIKE SUPERFAMILY PROTEIN"/>
    <property type="match status" value="1"/>
</dbReference>
<keyword evidence="4 5" id="KW-0378">Hydrolase</keyword>
<dbReference type="InterPro" id="IPR037027">
    <property type="entry name" value="YqgF/RNaseH-like_dom_sf"/>
</dbReference>
<evidence type="ECO:0000313" key="7">
    <source>
        <dbReference type="EMBL" id="OAA31404.1"/>
    </source>
</evidence>
<dbReference type="RefSeq" id="WP_068346520.1">
    <property type="nucleotide sequence ID" value="NZ_JFHK01000004.1"/>
</dbReference>
<dbReference type="Proteomes" id="UP000077339">
    <property type="component" value="Unassembled WGS sequence"/>
</dbReference>
<dbReference type="Gene3D" id="3.30.420.140">
    <property type="entry name" value="YqgF/RNase H-like domain"/>
    <property type="match status" value="1"/>
</dbReference>
<dbReference type="Pfam" id="PF03652">
    <property type="entry name" value="RuvX"/>
    <property type="match status" value="1"/>
</dbReference>
<keyword evidence="3 5" id="KW-0540">Nuclease</keyword>